<dbReference type="EMBL" id="CM055108">
    <property type="protein sequence ID" value="KAJ7525781.1"/>
    <property type="molecule type" value="Genomic_DNA"/>
</dbReference>
<evidence type="ECO:0000313" key="2">
    <source>
        <dbReference type="Proteomes" id="UP001162992"/>
    </source>
</evidence>
<reference evidence="2" key="1">
    <citation type="journal article" date="2024" name="Proc. Natl. Acad. Sci. U.S.A.">
        <title>Extraordinary preservation of gene collinearity over three hundred million years revealed in homosporous lycophytes.</title>
        <authorList>
            <person name="Li C."/>
            <person name="Wickell D."/>
            <person name="Kuo L.Y."/>
            <person name="Chen X."/>
            <person name="Nie B."/>
            <person name="Liao X."/>
            <person name="Peng D."/>
            <person name="Ji J."/>
            <person name="Jenkins J."/>
            <person name="Williams M."/>
            <person name="Shu S."/>
            <person name="Plott C."/>
            <person name="Barry K."/>
            <person name="Rajasekar S."/>
            <person name="Grimwood J."/>
            <person name="Han X."/>
            <person name="Sun S."/>
            <person name="Hou Z."/>
            <person name="He W."/>
            <person name="Dai G."/>
            <person name="Sun C."/>
            <person name="Schmutz J."/>
            <person name="Leebens-Mack J.H."/>
            <person name="Li F.W."/>
            <person name="Wang L."/>
        </authorList>
    </citation>
    <scope>NUCLEOTIDE SEQUENCE [LARGE SCALE GENOMIC DNA]</scope>
    <source>
        <strain evidence="2">cv. PW_Plant_1</strain>
    </source>
</reference>
<sequence>MASSSKRAFSLLRWIVLSSPHHHHHRPSITAASIPSELHKPTTHQPILPKVVTGLPSSWSYQDVGRKSIKHISDFAASKGICKKKTDPGLGLQMRPLSTSGVSEASKGSSSKDPQASNEVSQEIRPEDIEEVIEDSKETRPGWVLKVIVALTVSYMAFHGFPVIGESSIRHSLALLRAEDPIFKRSGAARLALFATTDDRRKSVVKAGGIQRLMSMLEGASEDQTRREAIKALVALAHCGRGSSFGTT</sequence>
<comment type="caution">
    <text evidence="1">The sequence shown here is derived from an EMBL/GenBank/DDBJ whole genome shotgun (WGS) entry which is preliminary data.</text>
</comment>
<accession>A0ACC2B7M9</accession>
<proteinExistence type="predicted"/>
<protein>
    <submittedName>
        <fullName evidence="1">Uncharacterized protein</fullName>
    </submittedName>
</protein>
<organism evidence="1 2">
    <name type="scientific">Diphasiastrum complanatum</name>
    <name type="common">Issler's clubmoss</name>
    <name type="synonym">Lycopodium complanatum</name>
    <dbReference type="NCBI Taxonomy" id="34168"/>
    <lineage>
        <taxon>Eukaryota</taxon>
        <taxon>Viridiplantae</taxon>
        <taxon>Streptophyta</taxon>
        <taxon>Embryophyta</taxon>
        <taxon>Tracheophyta</taxon>
        <taxon>Lycopodiopsida</taxon>
        <taxon>Lycopodiales</taxon>
        <taxon>Lycopodiaceae</taxon>
        <taxon>Lycopodioideae</taxon>
        <taxon>Diphasiastrum</taxon>
    </lineage>
</organism>
<gene>
    <name evidence="1" type="ORF">O6H91_17G066200</name>
</gene>
<keyword evidence="2" id="KW-1185">Reference proteome</keyword>
<evidence type="ECO:0000313" key="1">
    <source>
        <dbReference type="EMBL" id="KAJ7525781.1"/>
    </source>
</evidence>
<dbReference type="Proteomes" id="UP001162992">
    <property type="component" value="Chromosome 17"/>
</dbReference>
<name>A0ACC2B7M9_DIPCM</name>